<feature type="chain" id="PRO_5018207350" evidence="1">
    <location>
        <begin position="19"/>
        <end position="122"/>
    </location>
</feature>
<name>A0A3M7RBW0_BRAPC</name>
<evidence type="ECO:0000313" key="2">
    <source>
        <dbReference type="EMBL" id="RNA20748.1"/>
    </source>
</evidence>
<keyword evidence="1" id="KW-0732">Signal</keyword>
<dbReference type="GO" id="GO:0003676">
    <property type="term" value="F:nucleic acid binding"/>
    <property type="evidence" value="ECO:0007669"/>
    <property type="project" value="InterPro"/>
</dbReference>
<accession>A0A3M7RBW0</accession>
<dbReference type="AlphaFoldDB" id="A0A3M7RBW0"/>
<dbReference type="EMBL" id="REGN01003792">
    <property type="protein sequence ID" value="RNA20748.1"/>
    <property type="molecule type" value="Genomic_DNA"/>
</dbReference>
<organism evidence="2 3">
    <name type="scientific">Brachionus plicatilis</name>
    <name type="common">Marine rotifer</name>
    <name type="synonym">Brachionus muelleri</name>
    <dbReference type="NCBI Taxonomy" id="10195"/>
    <lineage>
        <taxon>Eukaryota</taxon>
        <taxon>Metazoa</taxon>
        <taxon>Spiralia</taxon>
        <taxon>Gnathifera</taxon>
        <taxon>Rotifera</taxon>
        <taxon>Eurotatoria</taxon>
        <taxon>Monogononta</taxon>
        <taxon>Pseudotrocha</taxon>
        <taxon>Ploima</taxon>
        <taxon>Brachionidae</taxon>
        <taxon>Brachionus</taxon>
    </lineage>
</organism>
<dbReference type="InterPro" id="IPR036397">
    <property type="entry name" value="RNaseH_sf"/>
</dbReference>
<proteinExistence type="predicted"/>
<keyword evidence="3" id="KW-1185">Reference proteome</keyword>
<feature type="signal peptide" evidence="1">
    <location>
        <begin position="1"/>
        <end position="18"/>
    </location>
</feature>
<dbReference type="Gene3D" id="3.30.420.10">
    <property type="entry name" value="Ribonuclease H-like superfamily/Ribonuclease H"/>
    <property type="match status" value="1"/>
</dbReference>
<feature type="non-terminal residue" evidence="2">
    <location>
        <position position="122"/>
    </location>
</feature>
<protein>
    <submittedName>
        <fullName evidence="2">Uncharacterized protein</fullName>
    </submittedName>
</protein>
<gene>
    <name evidence="2" type="ORF">BpHYR1_026626</name>
</gene>
<dbReference type="Proteomes" id="UP000276133">
    <property type="component" value="Unassembled WGS sequence"/>
</dbReference>
<sequence length="122" mass="14635">MLCILLHVVFQYFRRSLGVIVEHTPWSNGLILYRQFLCRRLRKASNLKELHKLFSSQSEAIPCTSKFKKNTDQFLYRDILAEYLFPYVASNINENFKLHQDNNPKHKSYIYTTFLETNNINW</sequence>
<reference evidence="2 3" key="1">
    <citation type="journal article" date="2018" name="Sci. Rep.">
        <title>Genomic signatures of local adaptation to the degree of environmental predictability in rotifers.</title>
        <authorList>
            <person name="Franch-Gras L."/>
            <person name="Hahn C."/>
            <person name="Garcia-Roger E.M."/>
            <person name="Carmona M.J."/>
            <person name="Serra M."/>
            <person name="Gomez A."/>
        </authorList>
    </citation>
    <scope>NUCLEOTIDE SEQUENCE [LARGE SCALE GENOMIC DNA]</scope>
    <source>
        <strain evidence="2">HYR1</strain>
    </source>
</reference>
<evidence type="ECO:0000313" key="3">
    <source>
        <dbReference type="Proteomes" id="UP000276133"/>
    </source>
</evidence>
<comment type="caution">
    <text evidence="2">The sequence shown here is derived from an EMBL/GenBank/DDBJ whole genome shotgun (WGS) entry which is preliminary data.</text>
</comment>
<evidence type="ECO:0000256" key="1">
    <source>
        <dbReference type="SAM" id="SignalP"/>
    </source>
</evidence>